<keyword evidence="3" id="KW-1185">Reference proteome</keyword>
<dbReference type="RefSeq" id="XP_040717006.1">
    <property type="nucleotide sequence ID" value="XM_040862939.1"/>
</dbReference>
<name>A0A1Y2E3D4_9PEZI</name>
<comment type="caution">
    <text evidence="2">The sequence shown here is derived from an EMBL/GenBank/DDBJ whole genome shotgun (WGS) entry which is preliminary data.</text>
</comment>
<dbReference type="GeneID" id="63779151"/>
<feature type="region of interest" description="Disordered" evidence="1">
    <location>
        <begin position="132"/>
        <end position="181"/>
    </location>
</feature>
<evidence type="ECO:0000313" key="3">
    <source>
        <dbReference type="Proteomes" id="UP000193689"/>
    </source>
</evidence>
<sequence length="181" mass="20256">MGSLLARSTSRFQQQRRRRRRTFLDLPSPALATVQKQVLYISSLTPALSQEAAFTDTTQFSLRRVPINFERRGATAQASCPSLLTMFSGIDASPSRPIAISNSYTGVMVTQNSENRAHYMLQLQEVVSLVHEHQPTGSRDPGQPYQACQPLQPPRACNPGRRLAPRRLCGSRRNPKHKKSI</sequence>
<reference evidence="2 3" key="1">
    <citation type="submission" date="2016-07" db="EMBL/GenBank/DDBJ databases">
        <title>Pervasive Adenine N6-methylation of Active Genes in Fungi.</title>
        <authorList>
            <consortium name="DOE Joint Genome Institute"/>
            <person name="Mondo S.J."/>
            <person name="Dannebaum R.O."/>
            <person name="Kuo R.C."/>
            <person name="Labutti K."/>
            <person name="Haridas S."/>
            <person name="Kuo A."/>
            <person name="Salamov A."/>
            <person name="Ahrendt S.R."/>
            <person name="Lipzen A."/>
            <person name="Sullivan W."/>
            <person name="Andreopoulos W.B."/>
            <person name="Clum A."/>
            <person name="Lindquist E."/>
            <person name="Daum C."/>
            <person name="Ramamoorthy G.K."/>
            <person name="Gryganskyi A."/>
            <person name="Culley D."/>
            <person name="Magnuson J.K."/>
            <person name="James T.Y."/>
            <person name="O'Malley M.A."/>
            <person name="Stajich J.E."/>
            <person name="Spatafora J.W."/>
            <person name="Visel A."/>
            <person name="Grigoriev I.V."/>
        </authorList>
    </citation>
    <scope>NUCLEOTIDE SEQUENCE [LARGE SCALE GENOMIC DNA]</scope>
    <source>
        <strain evidence="2 3">CBS 129021</strain>
    </source>
</reference>
<organism evidence="2 3">
    <name type="scientific">Pseudomassariella vexata</name>
    <dbReference type="NCBI Taxonomy" id="1141098"/>
    <lineage>
        <taxon>Eukaryota</taxon>
        <taxon>Fungi</taxon>
        <taxon>Dikarya</taxon>
        <taxon>Ascomycota</taxon>
        <taxon>Pezizomycotina</taxon>
        <taxon>Sordariomycetes</taxon>
        <taxon>Xylariomycetidae</taxon>
        <taxon>Amphisphaeriales</taxon>
        <taxon>Pseudomassariaceae</taxon>
        <taxon>Pseudomassariella</taxon>
    </lineage>
</organism>
<gene>
    <name evidence="2" type="ORF">BCR38DRAFT_473373</name>
</gene>
<dbReference type="InParanoid" id="A0A1Y2E3D4"/>
<proteinExistence type="predicted"/>
<dbReference type="Proteomes" id="UP000193689">
    <property type="component" value="Unassembled WGS sequence"/>
</dbReference>
<dbReference type="EMBL" id="MCFJ01000005">
    <property type="protein sequence ID" value="ORY66042.1"/>
    <property type="molecule type" value="Genomic_DNA"/>
</dbReference>
<accession>A0A1Y2E3D4</accession>
<evidence type="ECO:0000256" key="1">
    <source>
        <dbReference type="SAM" id="MobiDB-lite"/>
    </source>
</evidence>
<evidence type="ECO:0000313" key="2">
    <source>
        <dbReference type="EMBL" id="ORY66042.1"/>
    </source>
</evidence>
<protein>
    <submittedName>
        <fullName evidence="2">Uncharacterized protein</fullName>
    </submittedName>
</protein>
<dbReference type="AlphaFoldDB" id="A0A1Y2E3D4"/>
<feature type="compositionally biased region" description="Basic residues" evidence="1">
    <location>
        <begin position="163"/>
        <end position="181"/>
    </location>
</feature>